<dbReference type="GO" id="GO:0051431">
    <property type="term" value="F:corticotropin-releasing hormone receptor 2 binding"/>
    <property type="evidence" value="ECO:0007669"/>
    <property type="project" value="InterPro"/>
</dbReference>
<evidence type="ECO:0000256" key="3">
    <source>
        <dbReference type="ARBA" id="ARBA00011328"/>
    </source>
</evidence>
<protein>
    <submittedName>
        <fullName evidence="12">Urocortin-3</fullName>
    </submittedName>
</protein>
<evidence type="ECO:0000256" key="1">
    <source>
        <dbReference type="ARBA" id="ARBA00004613"/>
    </source>
</evidence>
<dbReference type="Pfam" id="PF00473">
    <property type="entry name" value="CRF"/>
    <property type="match status" value="1"/>
</dbReference>
<keyword evidence="11" id="KW-1185">Reference proteome</keyword>
<dbReference type="OrthoDB" id="9949770at2759"/>
<evidence type="ECO:0000256" key="6">
    <source>
        <dbReference type="ARBA" id="ARBA00022729"/>
    </source>
</evidence>
<reference evidence="11" key="1">
    <citation type="journal article" date="2016" name="Nat. Commun.">
        <title>The channel catfish genome sequence provides insights into the evolution of scale formation in teleosts.</title>
        <authorList>
            <person name="Liu Z."/>
            <person name="Liu S."/>
            <person name="Yao J."/>
            <person name="Bao L."/>
            <person name="Zhang J."/>
            <person name="Li Y."/>
            <person name="Jiang C."/>
            <person name="Sun L."/>
            <person name="Wang R."/>
            <person name="Zhang Y."/>
            <person name="Zhou T."/>
            <person name="Zeng Q."/>
            <person name="Fu Q."/>
            <person name="Gao S."/>
            <person name="Li N."/>
            <person name="Koren S."/>
            <person name="Jiang Y."/>
            <person name="Zimin A."/>
            <person name="Xu P."/>
            <person name="Phillippy A.M."/>
            <person name="Geng X."/>
            <person name="Song L."/>
            <person name="Sun F."/>
            <person name="Li C."/>
            <person name="Wang X."/>
            <person name="Chen A."/>
            <person name="Jin Y."/>
            <person name="Yuan Z."/>
            <person name="Yang Y."/>
            <person name="Tan S."/>
            <person name="Peatman E."/>
            <person name="Lu J."/>
            <person name="Qin Z."/>
            <person name="Dunham R."/>
            <person name="Li Z."/>
            <person name="Sonstegard T."/>
            <person name="Feng J."/>
            <person name="Danzmann R.G."/>
            <person name="Schroeder S."/>
            <person name="Scheffler B."/>
            <person name="Duke M.V."/>
            <person name="Ballard L."/>
            <person name="Kucuktas H."/>
            <person name="Kaltenboeck L."/>
            <person name="Liu H."/>
            <person name="Armbruster J."/>
            <person name="Xie Y."/>
            <person name="Kirby M.L."/>
            <person name="Tian Y."/>
            <person name="Flanagan M.E."/>
            <person name="Mu W."/>
            <person name="Waldbieser G.C."/>
        </authorList>
    </citation>
    <scope>NUCLEOTIDE SEQUENCE [LARGE SCALE GENOMIC DNA]</scope>
    <source>
        <strain evidence="11">SDA103</strain>
    </source>
</reference>
<feature type="compositionally biased region" description="Polar residues" evidence="8">
    <location>
        <begin position="68"/>
        <end position="77"/>
    </location>
</feature>
<evidence type="ECO:0000256" key="8">
    <source>
        <dbReference type="SAM" id="MobiDB-lite"/>
    </source>
</evidence>
<evidence type="ECO:0000259" key="10">
    <source>
        <dbReference type="Pfam" id="PF00473"/>
    </source>
</evidence>
<comment type="function">
    <text evidence="7">Suppresses food intake, delays gastric emptying and decreases heat-induced edema. Might represent an endogenous ligand for maintaining homeostasis after stress.</text>
</comment>
<dbReference type="GO" id="GO:0007189">
    <property type="term" value="P:adenylate cyclase-activating G protein-coupled receptor signaling pathway"/>
    <property type="evidence" value="ECO:0007669"/>
    <property type="project" value="TreeGrafter"/>
</dbReference>
<sequence length="124" mass="13895">MRTTLMGFYLLLLLLLPYTSLSQRQSYNAVTDENDEERDKMFVDVLSRFGIESTQLSPKQRLEPRGVRTTSPMSSNPKRAMQGSRFALSLDVPTTILSVLIDMAKEHDMRAKAAANAALMARIG</sequence>
<comment type="subunit">
    <text evidence="3">Binds with high affinity to CRF receptors 2-alpha and 2-beta.</text>
</comment>
<dbReference type="GO" id="GO:0009755">
    <property type="term" value="P:hormone-mediated signaling pathway"/>
    <property type="evidence" value="ECO:0007669"/>
    <property type="project" value="TreeGrafter"/>
</dbReference>
<evidence type="ECO:0000256" key="4">
    <source>
        <dbReference type="ARBA" id="ARBA00022525"/>
    </source>
</evidence>
<dbReference type="GO" id="GO:0005179">
    <property type="term" value="F:hormone activity"/>
    <property type="evidence" value="ECO:0007669"/>
    <property type="project" value="UniProtKB-KW"/>
</dbReference>
<feature type="domain" description="Corticotropin-releasing factor" evidence="10">
    <location>
        <begin position="87"/>
        <end position="123"/>
    </location>
</feature>
<keyword evidence="5" id="KW-0372">Hormone</keyword>
<dbReference type="PANTHER" id="PTHR17575:SF1">
    <property type="entry name" value="UROCORTIN-3"/>
    <property type="match status" value="1"/>
</dbReference>
<name>A0A2D0RWP7_ICTPU</name>
<keyword evidence="6 9" id="KW-0732">Signal</keyword>
<dbReference type="STRING" id="7998.ENSIPUP00000028470"/>
<gene>
    <name evidence="12" type="primary">LOC108271721</name>
</gene>
<dbReference type="GO" id="GO:0005615">
    <property type="term" value="C:extracellular space"/>
    <property type="evidence" value="ECO:0007669"/>
    <property type="project" value="InterPro"/>
</dbReference>
<accession>A0A2D0RWP7</accession>
<organism evidence="11 12">
    <name type="scientific">Ictalurus punctatus</name>
    <name type="common">Channel catfish</name>
    <name type="synonym">Silurus punctatus</name>
    <dbReference type="NCBI Taxonomy" id="7998"/>
    <lineage>
        <taxon>Eukaryota</taxon>
        <taxon>Metazoa</taxon>
        <taxon>Chordata</taxon>
        <taxon>Craniata</taxon>
        <taxon>Vertebrata</taxon>
        <taxon>Euteleostomi</taxon>
        <taxon>Actinopterygii</taxon>
        <taxon>Neopterygii</taxon>
        <taxon>Teleostei</taxon>
        <taxon>Ostariophysi</taxon>
        <taxon>Siluriformes</taxon>
        <taxon>Ictaluridae</taxon>
        <taxon>Ictalurus</taxon>
    </lineage>
</organism>
<dbReference type="InterPro" id="IPR024270">
    <property type="entry name" value="Urocortin_II/III"/>
</dbReference>
<feature type="region of interest" description="Disordered" evidence="8">
    <location>
        <begin position="57"/>
        <end position="81"/>
    </location>
</feature>
<dbReference type="Proteomes" id="UP000221080">
    <property type="component" value="Chromosome 11"/>
</dbReference>
<comment type="subcellular location">
    <subcellularLocation>
        <location evidence="1">Secreted</location>
    </subcellularLocation>
</comment>
<evidence type="ECO:0000313" key="12">
    <source>
        <dbReference type="RefSeq" id="XP_017334924.1"/>
    </source>
</evidence>
<evidence type="ECO:0000256" key="7">
    <source>
        <dbReference type="ARBA" id="ARBA00025160"/>
    </source>
</evidence>
<dbReference type="GO" id="GO:0031669">
    <property type="term" value="P:cellular response to nutrient levels"/>
    <property type="evidence" value="ECO:0007669"/>
    <property type="project" value="TreeGrafter"/>
</dbReference>
<reference evidence="12" key="2">
    <citation type="submission" date="2025-08" db="UniProtKB">
        <authorList>
            <consortium name="RefSeq"/>
        </authorList>
    </citation>
    <scope>IDENTIFICATION</scope>
    <source>
        <tissue evidence="12">Blood</tissue>
    </source>
</reference>
<comment type="similarity">
    <text evidence="2">Belongs to the sauvagine/corticotropin-releasing factor/urotensin I family.</text>
</comment>
<dbReference type="KEGG" id="ipu:108271721"/>
<feature type="chain" id="PRO_5012564916" evidence="9">
    <location>
        <begin position="23"/>
        <end position="124"/>
    </location>
</feature>
<dbReference type="InterPro" id="IPR000187">
    <property type="entry name" value="CRF"/>
</dbReference>
<evidence type="ECO:0000256" key="9">
    <source>
        <dbReference type="SAM" id="SignalP"/>
    </source>
</evidence>
<feature type="signal peptide" evidence="9">
    <location>
        <begin position="1"/>
        <end position="22"/>
    </location>
</feature>
<dbReference type="AlphaFoldDB" id="A0A2D0RWP7"/>
<dbReference type="GO" id="GO:0007586">
    <property type="term" value="P:digestion"/>
    <property type="evidence" value="ECO:0007669"/>
    <property type="project" value="InterPro"/>
</dbReference>
<evidence type="ECO:0000256" key="5">
    <source>
        <dbReference type="ARBA" id="ARBA00022702"/>
    </source>
</evidence>
<keyword evidence="4" id="KW-0964">Secreted</keyword>
<dbReference type="PANTHER" id="PTHR17575">
    <property type="entry name" value="UROCORTIN-2 AND 3"/>
    <property type="match status" value="1"/>
</dbReference>
<evidence type="ECO:0000313" key="11">
    <source>
        <dbReference type="Proteomes" id="UP000221080"/>
    </source>
</evidence>
<proteinExistence type="inferred from homology"/>
<evidence type="ECO:0000256" key="2">
    <source>
        <dbReference type="ARBA" id="ARBA00009287"/>
    </source>
</evidence>
<dbReference type="GeneID" id="108271721"/>
<dbReference type="RefSeq" id="XP_017334924.1">
    <property type="nucleotide sequence ID" value="XM_017479435.3"/>
</dbReference>